<evidence type="ECO:0000256" key="3">
    <source>
        <dbReference type="ARBA" id="ARBA00023242"/>
    </source>
</evidence>
<dbReference type="InterPro" id="IPR000330">
    <property type="entry name" value="SNF2_N"/>
</dbReference>
<dbReference type="Pfam" id="PF00271">
    <property type="entry name" value="Helicase_C"/>
    <property type="match status" value="1"/>
</dbReference>
<dbReference type="Proteomes" id="UP001314205">
    <property type="component" value="Unassembled WGS sequence"/>
</dbReference>
<dbReference type="InterPro" id="IPR038718">
    <property type="entry name" value="SNF2-like_sf"/>
</dbReference>
<dbReference type="EMBL" id="CAVLGL010000081">
    <property type="protein sequence ID" value="CAK1587192.1"/>
    <property type="molecule type" value="Genomic_DNA"/>
</dbReference>
<dbReference type="PROSITE" id="PS51192">
    <property type="entry name" value="HELICASE_ATP_BIND_1"/>
    <property type="match status" value="1"/>
</dbReference>
<dbReference type="GO" id="GO:0016787">
    <property type="term" value="F:hydrolase activity"/>
    <property type="evidence" value="ECO:0007669"/>
    <property type="project" value="UniProtKB-KW"/>
</dbReference>
<dbReference type="InterPro" id="IPR027417">
    <property type="entry name" value="P-loop_NTPase"/>
</dbReference>
<comment type="subcellular location">
    <subcellularLocation>
        <location evidence="1">Nucleus</location>
    </subcellularLocation>
</comment>
<evidence type="ECO:0000259" key="6">
    <source>
        <dbReference type="PROSITE" id="PS51194"/>
    </source>
</evidence>
<dbReference type="GO" id="GO:0006281">
    <property type="term" value="P:DNA repair"/>
    <property type="evidence" value="ECO:0007669"/>
    <property type="project" value="TreeGrafter"/>
</dbReference>
<dbReference type="GO" id="GO:0005524">
    <property type="term" value="F:ATP binding"/>
    <property type="evidence" value="ECO:0007669"/>
    <property type="project" value="InterPro"/>
</dbReference>
<keyword evidence="9" id="KW-1185">Reference proteome</keyword>
<organism evidence="8 9">
    <name type="scientific">Parnassius mnemosyne</name>
    <name type="common">clouded apollo</name>
    <dbReference type="NCBI Taxonomy" id="213953"/>
    <lineage>
        <taxon>Eukaryota</taxon>
        <taxon>Metazoa</taxon>
        <taxon>Ecdysozoa</taxon>
        <taxon>Arthropoda</taxon>
        <taxon>Hexapoda</taxon>
        <taxon>Insecta</taxon>
        <taxon>Pterygota</taxon>
        <taxon>Neoptera</taxon>
        <taxon>Endopterygota</taxon>
        <taxon>Lepidoptera</taxon>
        <taxon>Glossata</taxon>
        <taxon>Ditrysia</taxon>
        <taxon>Papilionoidea</taxon>
        <taxon>Papilionidae</taxon>
        <taxon>Parnassiinae</taxon>
        <taxon>Parnassini</taxon>
        <taxon>Parnassius</taxon>
        <taxon>Driopa</taxon>
    </lineage>
</organism>
<dbReference type="SMART" id="SM00490">
    <property type="entry name" value="HELICc"/>
    <property type="match status" value="1"/>
</dbReference>
<feature type="domain" description="Helicase ATP-binding" evidence="5">
    <location>
        <begin position="187"/>
        <end position="347"/>
    </location>
</feature>
<accession>A0AAV1KZI8</accession>
<evidence type="ECO:0000313" key="8">
    <source>
        <dbReference type="EMBL" id="CAK1587192.1"/>
    </source>
</evidence>
<gene>
    <name evidence="8" type="ORF">PARMNEM_LOCUS8051</name>
</gene>
<dbReference type="CDD" id="cd18010">
    <property type="entry name" value="DEXHc_HARP_SMARCAL1"/>
    <property type="match status" value="1"/>
</dbReference>
<dbReference type="GO" id="GO:0043596">
    <property type="term" value="C:nuclear replication fork"/>
    <property type="evidence" value="ECO:0007669"/>
    <property type="project" value="TreeGrafter"/>
</dbReference>
<dbReference type="PROSITE" id="PS51194">
    <property type="entry name" value="HELICASE_CTER"/>
    <property type="match status" value="1"/>
</dbReference>
<dbReference type="CDD" id="cd18793">
    <property type="entry name" value="SF2_C_SNF"/>
    <property type="match status" value="1"/>
</dbReference>
<dbReference type="InterPro" id="IPR001650">
    <property type="entry name" value="Helicase_C-like"/>
</dbReference>
<dbReference type="Pfam" id="PF07443">
    <property type="entry name" value="HARP"/>
    <property type="match status" value="1"/>
</dbReference>
<evidence type="ECO:0000259" key="7">
    <source>
        <dbReference type="PROSITE" id="PS51467"/>
    </source>
</evidence>
<evidence type="ECO:0000256" key="2">
    <source>
        <dbReference type="ARBA" id="ARBA00022801"/>
    </source>
</evidence>
<comment type="similarity">
    <text evidence="4">Belongs to the SNF2/RAD54 helicase family. SMARCAL1 subfamily.</text>
</comment>
<evidence type="ECO:0000256" key="4">
    <source>
        <dbReference type="PROSITE-ProRule" id="PRU00800"/>
    </source>
</evidence>
<feature type="domain" description="HARP" evidence="7">
    <location>
        <begin position="69"/>
        <end position="148"/>
    </location>
</feature>
<proteinExistence type="inferred from homology"/>
<sequence>MSCSKEEIEKKRLAALERRQKKGFNIHTEKSSGLVLNPGSPSFAPELKGSGSKVVNNHFHPYQRPEACNIENIPVSKVISGTIYLISEDRFEVNPSEFCTPLISIFKSIASRSYDANTKLWNFSIDDYEELMSKVAPLAPHVVLGAIPAFVLKALREQTVDPNTIELTPVESTLRNKLMPFQEEGVRFGIARRGRCMIADDMGLGKTFQALAIASYYRDNWPMLIVTTSSMRETWQSKIHELLPSVPLMNIVTLSSSKDTQLVADRQTEVVIVSYKITSMHTDLLKNKKFGVVIIDESHYLKSHKSQCTSALLSLSRGSARVVLLSGTPALSRPAELYTQLALIEPRFFPSYTEYGKRYCAGKQTSFGWDMTGQSNLTELQIILQKRFLIRRTKEQVLTKLESKTRESVLLDQSLLQFTKEDQKGLSQMAETYKSTKSTERHAALITFFSESAKVKIPAICKYIKQLLQEESTEKFLVFAHHRNVIDAICLTLDETGTHYICIVGSTPANTRADLVERFQHTSSCRCAVLSITAANSGLTLTAANLVLFAELHWNPGILTQAESRAHRIGSRGSVRVRYLLAARTADDFIWPMLQDKLNVLNNVGLSGDTFEDTTMTRQESKNISHYLTPKCSKNRNDYVPGTNIRKVPLQPQTLNVLEKNSPCDSKASERTSNVECDFDNTEKSFLEDDEDDELLANLDL</sequence>
<dbReference type="Gene3D" id="3.40.50.300">
    <property type="entry name" value="P-loop containing nucleotide triphosphate hydrolases"/>
    <property type="match status" value="1"/>
</dbReference>
<evidence type="ECO:0000256" key="1">
    <source>
        <dbReference type="ARBA" id="ARBA00004123"/>
    </source>
</evidence>
<dbReference type="Gene3D" id="3.40.50.10810">
    <property type="entry name" value="Tandem AAA-ATPase domain"/>
    <property type="match status" value="1"/>
</dbReference>
<keyword evidence="2" id="KW-0378">Hydrolase</keyword>
<dbReference type="InterPro" id="IPR014001">
    <property type="entry name" value="Helicase_ATP-bd"/>
</dbReference>
<keyword evidence="3" id="KW-0539">Nucleus</keyword>
<feature type="domain" description="Helicase C-terminal" evidence="6">
    <location>
        <begin position="463"/>
        <end position="619"/>
    </location>
</feature>
<dbReference type="GO" id="GO:0031297">
    <property type="term" value="P:replication fork processing"/>
    <property type="evidence" value="ECO:0007669"/>
    <property type="project" value="TreeGrafter"/>
</dbReference>
<dbReference type="PANTHER" id="PTHR45766:SF6">
    <property type="entry name" value="SWI_SNF-RELATED MATRIX-ASSOCIATED ACTIN-DEPENDENT REGULATOR OF CHROMATIN SUBFAMILY A-LIKE PROTEIN 1"/>
    <property type="match status" value="1"/>
</dbReference>
<reference evidence="8 9" key="1">
    <citation type="submission" date="2023-11" db="EMBL/GenBank/DDBJ databases">
        <authorList>
            <person name="Hedman E."/>
            <person name="Englund M."/>
            <person name="Stromberg M."/>
            <person name="Nyberg Akerstrom W."/>
            <person name="Nylinder S."/>
            <person name="Jareborg N."/>
            <person name="Kallberg Y."/>
            <person name="Kronander E."/>
        </authorList>
    </citation>
    <scope>NUCLEOTIDE SEQUENCE [LARGE SCALE GENOMIC DNA]</scope>
</reference>
<dbReference type="SUPFAM" id="SSF52540">
    <property type="entry name" value="P-loop containing nucleoside triphosphate hydrolases"/>
    <property type="match status" value="2"/>
</dbReference>
<evidence type="ECO:0008006" key="10">
    <source>
        <dbReference type="Google" id="ProtNLM"/>
    </source>
</evidence>
<dbReference type="InterPro" id="IPR049730">
    <property type="entry name" value="SNF2/RAD54-like_C"/>
</dbReference>
<name>A0AAV1KZI8_9NEOP</name>
<dbReference type="InterPro" id="IPR010003">
    <property type="entry name" value="HARP_dom"/>
</dbReference>
<comment type="caution">
    <text evidence="8">The sequence shown here is derived from an EMBL/GenBank/DDBJ whole genome shotgun (WGS) entry which is preliminary data.</text>
</comment>
<dbReference type="PANTHER" id="PTHR45766">
    <property type="entry name" value="DNA ANNEALING HELICASE AND ENDONUCLEASE ZRANB3 FAMILY MEMBER"/>
    <property type="match status" value="1"/>
</dbReference>
<evidence type="ECO:0000313" key="9">
    <source>
        <dbReference type="Proteomes" id="UP001314205"/>
    </source>
</evidence>
<dbReference type="Pfam" id="PF00176">
    <property type="entry name" value="SNF2-rel_dom"/>
    <property type="match status" value="1"/>
</dbReference>
<dbReference type="AlphaFoldDB" id="A0AAV1KZI8"/>
<dbReference type="PROSITE" id="PS51467">
    <property type="entry name" value="HARP"/>
    <property type="match status" value="1"/>
</dbReference>
<dbReference type="SMART" id="SM00487">
    <property type="entry name" value="DEXDc"/>
    <property type="match status" value="1"/>
</dbReference>
<evidence type="ECO:0000259" key="5">
    <source>
        <dbReference type="PROSITE" id="PS51192"/>
    </source>
</evidence>
<protein>
    <recommendedName>
        <fullName evidence="10">SWI/SNF-related matrix-associated actin-dependent regulator of chromatin subfamily A-like protein 1</fullName>
    </recommendedName>
</protein>